<reference evidence="7 8" key="1">
    <citation type="submission" date="2018-03" db="EMBL/GenBank/DDBJ databases">
        <title>Genomic Encyclopedia of Archaeal and Bacterial Type Strains, Phase II (KMG-II): from individual species to whole genera.</title>
        <authorList>
            <person name="Goeker M."/>
        </authorList>
    </citation>
    <scope>NUCLEOTIDE SEQUENCE [LARGE SCALE GENOMIC DNA]</scope>
    <source>
        <strain evidence="7 8">DSM 45416</strain>
    </source>
</reference>
<name>A0A2T0TR85_9ACTN</name>
<dbReference type="Proteomes" id="UP000239210">
    <property type="component" value="Unassembled WGS sequence"/>
</dbReference>
<feature type="transmembrane region" description="Helical" evidence="6">
    <location>
        <begin position="88"/>
        <end position="113"/>
    </location>
</feature>
<feature type="transmembrane region" description="Helical" evidence="6">
    <location>
        <begin position="333"/>
        <end position="356"/>
    </location>
</feature>
<dbReference type="RefSeq" id="WP_106278428.1">
    <property type="nucleotide sequence ID" value="NZ_PVTG01000010.1"/>
</dbReference>
<feature type="transmembrane region" description="Helical" evidence="6">
    <location>
        <begin position="391"/>
        <end position="409"/>
    </location>
</feature>
<comment type="caution">
    <text evidence="7">The sequence shown here is derived from an EMBL/GenBank/DDBJ whole genome shotgun (WGS) entry which is preliminary data.</text>
</comment>
<organism evidence="7 8">
    <name type="scientific">Geodermatophilus tzadiensis</name>
    <dbReference type="NCBI Taxonomy" id="1137988"/>
    <lineage>
        <taxon>Bacteria</taxon>
        <taxon>Bacillati</taxon>
        <taxon>Actinomycetota</taxon>
        <taxon>Actinomycetes</taxon>
        <taxon>Geodermatophilales</taxon>
        <taxon>Geodermatophilaceae</taxon>
        <taxon>Geodermatophilus</taxon>
    </lineage>
</organism>
<feature type="transmembrane region" description="Helical" evidence="6">
    <location>
        <begin position="219"/>
        <end position="241"/>
    </location>
</feature>
<gene>
    <name evidence="7" type="ORF">LY71_11053</name>
</gene>
<dbReference type="PANTHER" id="PTHR30250:SF11">
    <property type="entry name" value="O-ANTIGEN TRANSPORTER-RELATED"/>
    <property type="match status" value="1"/>
</dbReference>
<evidence type="ECO:0000256" key="3">
    <source>
        <dbReference type="ARBA" id="ARBA00022692"/>
    </source>
</evidence>
<sequence length="438" mass="45507">MTATAAPRKRRAMELNAVALMASTVLTGVLGIVFWIVAARVLPASAVGEASSALSAITFLAGLAQLNIVSVLLRFVPQAGRATGGFIARAYGLALGMGLVVTLGFVALGFGSAILGDEWFVPLVFVGATLCYALFLVQDGALTALGSAVWVPLENLVAGLLRVALLFPLVLLSSRWGALAALVVPTLLAVLVVNAFVFRRLVPRHVATSTRSADVGWSSIKGFVAGDYAASALASCVSLLPPVLVSAELGSEAAAYFYVPWYISVAFGTLVWSIAMAFVVEYSSDAGAFRRLIKRSMRLTALVSVAATSVSVLAAPLLLALLGSEYASQGTTLLRIIALSFPFSAGFVVFTALSVARKRLRPLVTALAVKAVVFLAVTAVGLPSFGVEGLALVYLAAEVVTALAVLPIGRRLYRELVASAGRPRAAETEVPARPEGAS</sequence>
<accession>A0A2T0TR85</accession>
<feature type="transmembrane region" description="Helical" evidence="6">
    <location>
        <begin position="176"/>
        <end position="198"/>
    </location>
</feature>
<keyword evidence="2" id="KW-1003">Cell membrane</keyword>
<protein>
    <submittedName>
        <fullName evidence="7">O-antigen/teichoic acid export membrane protein</fullName>
    </submittedName>
</protein>
<keyword evidence="5 6" id="KW-0472">Membrane</keyword>
<dbReference type="GO" id="GO:0005886">
    <property type="term" value="C:plasma membrane"/>
    <property type="evidence" value="ECO:0007669"/>
    <property type="project" value="UniProtKB-SubCell"/>
</dbReference>
<keyword evidence="3 6" id="KW-0812">Transmembrane</keyword>
<evidence type="ECO:0000313" key="8">
    <source>
        <dbReference type="Proteomes" id="UP000239210"/>
    </source>
</evidence>
<evidence type="ECO:0000256" key="5">
    <source>
        <dbReference type="ARBA" id="ARBA00023136"/>
    </source>
</evidence>
<evidence type="ECO:0000313" key="7">
    <source>
        <dbReference type="EMBL" id="PRY48167.1"/>
    </source>
</evidence>
<dbReference type="InterPro" id="IPR050833">
    <property type="entry name" value="Poly_Biosynth_Transport"/>
</dbReference>
<feature type="transmembrane region" description="Helical" evidence="6">
    <location>
        <begin position="50"/>
        <end position="76"/>
    </location>
</feature>
<keyword evidence="8" id="KW-1185">Reference proteome</keyword>
<proteinExistence type="predicted"/>
<feature type="transmembrane region" description="Helical" evidence="6">
    <location>
        <begin position="149"/>
        <end position="170"/>
    </location>
</feature>
<evidence type="ECO:0000256" key="2">
    <source>
        <dbReference type="ARBA" id="ARBA00022475"/>
    </source>
</evidence>
<dbReference type="AlphaFoldDB" id="A0A2T0TR85"/>
<feature type="transmembrane region" description="Helical" evidence="6">
    <location>
        <begin position="261"/>
        <end position="280"/>
    </location>
</feature>
<feature type="transmembrane region" description="Helical" evidence="6">
    <location>
        <begin position="119"/>
        <end position="137"/>
    </location>
</feature>
<comment type="subcellular location">
    <subcellularLocation>
        <location evidence="1">Cell membrane</location>
        <topology evidence="1">Multi-pass membrane protein</topology>
    </subcellularLocation>
</comment>
<dbReference type="OrthoDB" id="139907at2"/>
<evidence type="ECO:0000256" key="1">
    <source>
        <dbReference type="ARBA" id="ARBA00004651"/>
    </source>
</evidence>
<evidence type="ECO:0000256" key="6">
    <source>
        <dbReference type="SAM" id="Phobius"/>
    </source>
</evidence>
<feature type="transmembrane region" description="Helical" evidence="6">
    <location>
        <begin position="301"/>
        <end position="321"/>
    </location>
</feature>
<feature type="transmembrane region" description="Helical" evidence="6">
    <location>
        <begin position="17"/>
        <end position="38"/>
    </location>
</feature>
<dbReference type="PANTHER" id="PTHR30250">
    <property type="entry name" value="PST FAMILY PREDICTED COLANIC ACID TRANSPORTER"/>
    <property type="match status" value="1"/>
</dbReference>
<keyword evidence="4 6" id="KW-1133">Transmembrane helix</keyword>
<feature type="transmembrane region" description="Helical" evidence="6">
    <location>
        <begin position="363"/>
        <end position="385"/>
    </location>
</feature>
<evidence type="ECO:0000256" key="4">
    <source>
        <dbReference type="ARBA" id="ARBA00022989"/>
    </source>
</evidence>
<dbReference type="EMBL" id="PVTG01000010">
    <property type="protein sequence ID" value="PRY48167.1"/>
    <property type="molecule type" value="Genomic_DNA"/>
</dbReference>